<protein>
    <submittedName>
        <fullName evidence="1">Uncharacterized protein</fullName>
    </submittedName>
</protein>
<name>A0A382QM34_9ZZZZ</name>
<accession>A0A382QM34</accession>
<sequence length="91" mass="10791">MKMEKISYYYLIEELGFTPEQIREIVHETQKDLGKPLMMIDEALLEKRQFAEGDFEAFLPCKVQFELELESNYFSTVLSNFAVNQLIYQLN</sequence>
<dbReference type="EMBL" id="UINC01115487">
    <property type="protein sequence ID" value="SVC86554.1"/>
    <property type="molecule type" value="Genomic_DNA"/>
</dbReference>
<proteinExistence type="predicted"/>
<dbReference type="AlphaFoldDB" id="A0A382QM34"/>
<organism evidence="1">
    <name type="scientific">marine metagenome</name>
    <dbReference type="NCBI Taxonomy" id="408172"/>
    <lineage>
        <taxon>unclassified sequences</taxon>
        <taxon>metagenomes</taxon>
        <taxon>ecological metagenomes</taxon>
    </lineage>
</organism>
<gene>
    <name evidence="1" type="ORF">METZ01_LOCUS339408</name>
</gene>
<reference evidence="1" key="1">
    <citation type="submission" date="2018-05" db="EMBL/GenBank/DDBJ databases">
        <authorList>
            <person name="Lanie J.A."/>
            <person name="Ng W.-L."/>
            <person name="Kazmierczak K.M."/>
            <person name="Andrzejewski T.M."/>
            <person name="Davidsen T.M."/>
            <person name="Wayne K.J."/>
            <person name="Tettelin H."/>
            <person name="Glass J.I."/>
            <person name="Rusch D."/>
            <person name="Podicherti R."/>
            <person name="Tsui H.-C.T."/>
            <person name="Winkler M.E."/>
        </authorList>
    </citation>
    <scope>NUCLEOTIDE SEQUENCE</scope>
</reference>
<evidence type="ECO:0000313" key="1">
    <source>
        <dbReference type="EMBL" id="SVC86554.1"/>
    </source>
</evidence>